<sequence length="216" mass="24929">MVFLQSVSMILGNRWYSLTTSLACKTSAANKIHTHIWDGYQQFFRCYHGLNHLADCFNHFDEIRHRLAQPAVAEYALWFHDIVCVPNSQSNEYMSAAVAAYAAEQMGLPTAFAGQAAKLILLTRHQELADSEDGTYLADIDLSVFGRDWNGFLDYERQIRAEYGHVPDLDYRQGRLQVIKRFLSKDSIYQTDYFQNRYENIAERNLQALVKQLTSQ</sequence>
<dbReference type="PIRSF" id="PIRSF035170">
    <property type="entry name" value="HD_phosphohydro"/>
    <property type="match status" value="1"/>
</dbReference>
<reference evidence="1" key="1">
    <citation type="submission" date="2016-08" db="EMBL/GenBank/DDBJ databases">
        <authorList>
            <person name="Seilhamer J.J."/>
        </authorList>
    </citation>
    <scope>NUCLEOTIDE SEQUENCE</scope>
    <source>
        <strain evidence="1">86</strain>
    </source>
</reference>
<dbReference type="AlphaFoldDB" id="A0A212LTR6"/>
<dbReference type="PANTHER" id="PTHR21174">
    <property type="match status" value="1"/>
</dbReference>
<dbReference type="SUPFAM" id="SSF109604">
    <property type="entry name" value="HD-domain/PDEase-like"/>
    <property type="match status" value="1"/>
</dbReference>
<accession>A0A212LTR6</accession>
<evidence type="ECO:0000313" key="1">
    <source>
        <dbReference type="EMBL" id="SCM80897.1"/>
    </source>
</evidence>
<dbReference type="EMBL" id="FMJE01000003">
    <property type="protein sequence ID" value="SCM80897.1"/>
    <property type="molecule type" value="Genomic_DNA"/>
</dbReference>
<dbReference type="InterPro" id="IPR009218">
    <property type="entry name" value="HD_phosphohydro"/>
</dbReference>
<organism evidence="1">
    <name type="scientific">uncultured Sporomusa sp</name>
    <dbReference type="NCBI Taxonomy" id="307249"/>
    <lineage>
        <taxon>Bacteria</taxon>
        <taxon>Bacillati</taxon>
        <taxon>Bacillota</taxon>
        <taxon>Negativicutes</taxon>
        <taxon>Selenomonadales</taxon>
        <taxon>Sporomusaceae</taxon>
        <taxon>Sporomusa</taxon>
        <taxon>environmental samples</taxon>
    </lineage>
</organism>
<protein>
    <submittedName>
        <fullName evidence="1">Uncharacterized protein</fullName>
    </submittedName>
</protein>
<dbReference type="PANTHER" id="PTHR21174:SF0">
    <property type="entry name" value="HD PHOSPHOHYDROLASE FAMILY PROTEIN-RELATED"/>
    <property type="match status" value="1"/>
</dbReference>
<proteinExistence type="predicted"/>
<gene>
    <name evidence="1" type="ORF">KL86SPO_31075</name>
</gene>
<name>A0A212LTR6_9FIRM</name>